<dbReference type="PANTHER" id="PTHR35149">
    <property type="entry name" value="SLL5132 PROTEIN"/>
    <property type="match status" value="1"/>
</dbReference>
<dbReference type="InterPro" id="IPR011089">
    <property type="entry name" value="GmrSD_C"/>
</dbReference>
<evidence type="ECO:0000259" key="2">
    <source>
        <dbReference type="Pfam" id="PF07510"/>
    </source>
</evidence>
<feature type="domain" description="GmrSD restriction endonucleases N-terminal" evidence="1">
    <location>
        <begin position="13"/>
        <end position="260"/>
    </location>
</feature>
<keyword evidence="4" id="KW-1185">Reference proteome</keyword>
<accession>A0A2A2FET9</accession>
<proteinExistence type="predicted"/>
<organism evidence="3 4">
    <name type="scientific">Halorubrum salipaludis</name>
    <dbReference type="NCBI Taxonomy" id="2032630"/>
    <lineage>
        <taxon>Archaea</taxon>
        <taxon>Methanobacteriati</taxon>
        <taxon>Methanobacteriota</taxon>
        <taxon>Stenosarchaea group</taxon>
        <taxon>Halobacteria</taxon>
        <taxon>Halobacteriales</taxon>
        <taxon>Haloferacaceae</taxon>
        <taxon>Halorubrum</taxon>
    </lineage>
</organism>
<protein>
    <recommendedName>
        <fullName evidence="5">DUF262 domain-containing protein</fullName>
    </recommendedName>
</protein>
<evidence type="ECO:0000313" key="3">
    <source>
        <dbReference type="EMBL" id="PAU83187.1"/>
    </source>
</evidence>
<feature type="domain" description="GmrSD restriction endonucleases C-terminal" evidence="2">
    <location>
        <begin position="536"/>
        <end position="648"/>
    </location>
</feature>
<dbReference type="EMBL" id="NSKC01000005">
    <property type="protein sequence ID" value="PAU83187.1"/>
    <property type="molecule type" value="Genomic_DNA"/>
</dbReference>
<reference evidence="3 4" key="1">
    <citation type="submission" date="2017-08" db="EMBL/GenBank/DDBJ databases">
        <title>The strain WRN001 was isolated from Binhai saline alkaline soil, Tianjin, China.</title>
        <authorList>
            <person name="Liu D."/>
            <person name="Zhang G."/>
        </authorList>
    </citation>
    <scope>NUCLEOTIDE SEQUENCE [LARGE SCALE GENOMIC DNA]</scope>
    <source>
        <strain evidence="3 4">WN019</strain>
    </source>
</reference>
<gene>
    <name evidence="3" type="ORF">CK500_10300</name>
</gene>
<dbReference type="Proteomes" id="UP000218083">
    <property type="component" value="Unassembled WGS sequence"/>
</dbReference>
<evidence type="ECO:0000259" key="1">
    <source>
        <dbReference type="Pfam" id="PF03235"/>
    </source>
</evidence>
<name>A0A2A2FET9_9EURY</name>
<comment type="caution">
    <text evidence="3">The sequence shown here is derived from an EMBL/GenBank/DDBJ whole genome shotgun (WGS) entry which is preliminary data.</text>
</comment>
<dbReference type="AlphaFoldDB" id="A0A2A2FET9"/>
<dbReference type="PANTHER" id="PTHR35149:SF1">
    <property type="entry name" value="DUF5655 DOMAIN-CONTAINING PROTEIN"/>
    <property type="match status" value="1"/>
</dbReference>
<dbReference type="RefSeq" id="WP_095637153.1">
    <property type="nucleotide sequence ID" value="NZ_NSKC01000005.1"/>
</dbReference>
<dbReference type="InterPro" id="IPR004919">
    <property type="entry name" value="GmrSD_N"/>
</dbReference>
<dbReference type="OrthoDB" id="318965at2157"/>
<dbReference type="Pfam" id="PF07510">
    <property type="entry name" value="GmrSD_C"/>
    <property type="match status" value="1"/>
</dbReference>
<evidence type="ECO:0000313" key="4">
    <source>
        <dbReference type="Proteomes" id="UP000218083"/>
    </source>
</evidence>
<dbReference type="Pfam" id="PF03235">
    <property type="entry name" value="GmrSD_N"/>
    <property type="match status" value="1"/>
</dbReference>
<sequence>MDGTPDDNFSLSSVFSQSYFVIPDYQRDYAWEKSNVNDLLDDIRFVYRQNDRKNKKVDHYFGTLVLEERGSVEPTDFEDYDVYGIVDGQQRLATVAIVISAIVDEMKSIQTSDEISADISSTINDRKEDIEKKYIQYESIERIRLGGLAEDAYENVILDGQSPEDYLAQNDTVDAERKIAVAKQATTERLQGWKAEKYQNGSTDHAGYYKFLNSLVKILTQRFEVNIKVVKDVDEAARMFKVINDRGRDLRLHDKVRSHLVYCASQSEQLDSEDIYHRFNRIVRNITIHDGFSDSQVDDLIRIHWEVFTSERSDSRAKRSGPSEIHRRLSDLTDFASVQRDDFESFILPYLNSLERFSERYPYLTDRDKFAQKYFEPESDHDSNINTTVRKIQLLFLHAGSQSATTPLLIATAEKFGVRSEEFANVVSELEKLIFRFSLVMSHGAQGYSGSLSSTANDLYWSDVPKEEIEKIFNSDANRYVGYQSKELGIKKALERLSEKQDRIAPINEVISDYLAAPDILDGSFTSGWGGVRKSEVIKYIMYEYERSLRGPSGLLSLAPYHEFRTNFQVEHLVPKNAEEGNKLNNHLQNRNRLGNLAVLSTEENQSKGNSSFEDKYSDIYENSSLKVLRDLDGPSFSVDKISEREREELIKFIEQRWG</sequence>
<evidence type="ECO:0008006" key="5">
    <source>
        <dbReference type="Google" id="ProtNLM"/>
    </source>
</evidence>